<keyword evidence="3" id="KW-1185">Reference proteome</keyword>
<dbReference type="Proteomes" id="UP000009309">
    <property type="component" value="Unassembled WGS sequence"/>
</dbReference>
<reference evidence="2 3" key="1">
    <citation type="journal article" date="2012" name="J. Bacteriol.">
        <title>Genome Sequence of the Filamentous Bacterium Fibrisoma limi BUZ 3T.</title>
        <authorList>
            <person name="Filippini M."/>
            <person name="Qi W."/>
            <person name="Jaenicke S."/>
            <person name="Goesmann A."/>
            <person name="Smits T.H."/>
            <person name="Bagheri H.C."/>
        </authorList>
    </citation>
    <scope>NUCLEOTIDE SEQUENCE [LARGE SCALE GENOMIC DNA]</scope>
    <source>
        <strain evidence="3">BUZ 3T</strain>
    </source>
</reference>
<dbReference type="Gene3D" id="3.10.450.50">
    <property type="match status" value="1"/>
</dbReference>
<organism evidence="2 3">
    <name type="scientific">Fibrisoma limi BUZ 3</name>
    <dbReference type="NCBI Taxonomy" id="1185876"/>
    <lineage>
        <taxon>Bacteria</taxon>
        <taxon>Pseudomonadati</taxon>
        <taxon>Bacteroidota</taxon>
        <taxon>Cytophagia</taxon>
        <taxon>Cytophagales</taxon>
        <taxon>Spirosomataceae</taxon>
        <taxon>Fibrisoma</taxon>
    </lineage>
</organism>
<protein>
    <recommendedName>
        <fullName evidence="1">SnoaL-like domain-containing protein</fullName>
    </recommendedName>
</protein>
<comment type="caution">
    <text evidence="2">The sequence shown here is derived from an EMBL/GenBank/DDBJ whole genome shotgun (WGS) entry which is preliminary data.</text>
</comment>
<evidence type="ECO:0000313" key="3">
    <source>
        <dbReference type="Proteomes" id="UP000009309"/>
    </source>
</evidence>
<dbReference type="InterPro" id="IPR037401">
    <property type="entry name" value="SnoaL-like"/>
</dbReference>
<gene>
    <name evidence="2" type="ORF">BN8_02564</name>
</gene>
<dbReference type="SUPFAM" id="SSF54427">
    <property type="entry name" value="NTF2-like"/>
    <property type="match status" value="1"/>
</dbReference>
<evidence type="ECO:0000259" key="1">
    <source>
        <dbReference type="Pfam" id="PF12680"/>
    </source>
</evidence>
<evidence type="ECO:0000313" key="2">
    <source>
        <dbReference type="EMBL" id="CCH53467.1"/>
    </source>
</evidence>
<dbReference type="eggNOG" id="COG3631">
    <property type="taxonomic scope" value="Bacteria"/>
</dbReference>
<dbReference type="STRING" id="1185876.BN8_02564"/>
<dbReference type="Pfam" id="PF12680">
    <property type="entry name" value="SnoaL_2"/>
    <property type="match status" value="1"/>
</dbReference>
<feature type="domain" description="SnoaL-like" evidence="1">
    <location>
        <begin position="17"/>
        <end position="97"/>
    </location>
</feature>
<proteinExistence type="predicted"/>
<accession>I2GHU2</accession>
<sequence>MSIIINYRTMTLPDNIEGLIQAQNEQDSTRFSQYFTANATVSDEGASYSGRAEIEQWIQQATEKYQMQTKPIDYQQSDTSAVLTVEVTGTFPGSPIVLHYHLGLEDTLIRSLKITG</sequence>
<dbReference type="AlphaFoldDB" id="I2GHU2"/>
<name>I2GHU2_9BACT</name>
<dbReference type="InterPro" id="IPR032710">
    <property type="entry name" value="NTF2-like_dom_sf"/>
</dbReference>
<dbReference type="EMBL" id="CAIT01000006">
    <property type="protein sequence ID" value="CCH53467.1"/>
    <property type="molecule type" value="Genomic_DNA"/>
</dbReference>